<feature type="compositionally biased region" description="Acidic residues" evidence="1">
    <location>
        <begin position="11"/>
        <end position="20"/>
    </location>
</feature>
<comment type="caution">
    <text evidence="2">The sequence shown here is derived from an EMBL/GenBank/DDBJ whole genome shotgun (WGS) entry which is preliminary data.</text>
</comment>
<protein>
    <recommendedName>
        <fullName evidence="4">Retrovirus-related Pol polyprotein from transposon TNT 1-94</fullName>
    </recommendedName>
</protein>
<dbReference type="CDD" id="cd09272">
    <property type="entry name" value="RNase_HI_RT_Ty1"/>
    <property type="match status" value="1"/>
</dbReference>
<gene>
    <name evidence="2" type="ORF">KIW84_056689</name>
</gene>
<dbReference type="AlphaFoldDB" id="A0A9D4X168"/>
<feature type="compositionally biased region" description="Acidic residues" evidence="1">
    <location>
        <begin position="41"/>
        <end position="55"/>
    </location>
</feature>
<sequence length="297" mass="34012">MPPLEHYGGDQIEDIGDVENEPPINNGSTEEVTDGNRSVGDNEDIIEDYEDEEQEPQLRKSSRIPKPQTKYPATEFVLLTDGGEPESYEETLMDNHKEEWLKVVQEEIQSLPGNSTYKLVGISKMSLCFGSRKPKPVGYTDADMAGDIDYRKSTYGFLITYSGGVVFWQLKLQKCIALSTTEAEFIAITEACKEMLWMKQFLHELGQEQHKYVVHCDSQSAIHLSKNSSFHSRSKHIDVRYHWIRDMLDSKQLQLEKIHIDDNCSDMITKSLPKEKYEFCKRDAELFEPSIKSEGGN</sequence>
<evidence type="ECO:0000313" key="2">
    <source>
        <dbReference type="EMBL" id="KAI5411708.1"/>
    </source>
</evidence>
<dbReference type="Proteomes" id="UP001058974">
    <property type="component" value="Chromosome 5"/>
</dbReference>
<feature type="region of interest" description="Disordered" evidence="1">
    <location>
        <begin position="1"/>
        <end position="67"/>
    </location>
</feature>
<evidence type="ECO:0008006" key="4">
    <source>
        <dbReference type="Google" id="ProtNLM"/>
    </source>
</evidence>
<keyword evidence="3" id="KW-1185">Reference proteome</keyword>
<dbReference type="PANTHER" id="PTHR11439">
    <property type="entry name" value="GAG-POL-RELATED RETROTRANSPOSON"/>
    <property type="match status" value="1"/>
</dbReference>
<reference evidence="2 3" key="1">
    <citation type="journal article" date="2022" name="Nat. Genet.">
        <title>Improved pea reference genome and pan-genome highlight genomic features and evolutionary characteristics.</title>
        <authorList>
            <person name="Yang T."/>
            <person name="Liu R."/>
            <person name="Luo Y."/>
            <person name="Hu S."/>
            <person name="Wang D."/>
            <person name="Wang C."/>
            <person name="Pandey M.K."/>
            <person name="Ge S."/>
            <person name="Xu Q."/>
            <person name="Li N."/>
            <person name="Li G."/>
            <person name="Huang Y."/>
            <person name="Saxena R.K."/>
            <person name="Ji Y."/>
            <person name="Li M."/>
            <person name="Yan X."/>
            <person name="He Y."/>
            <person name="Liu Y."/>
            <person name="Wang X."/>
            <person name="Xiang C."/>
            <person name="Varshney R.K."/>
            <person name="Ding H."/>
            <person name="Gao S."/>
            <person name="Zong X."/>
        </authorList>
    </citation>
    <scope>NUCLEOTIDE SEQUENCE [LARGE SCALE GENOMIC DNA]</scope>
    <source>
        <strain evidence="2 3">cv. Zhongwan 6</strain>
    </source>
</reference>
<dbReference type="Gramene" id="Psat05G0668900-T1">
    <property type="protein sequence ID" value="KAI5411708.1"/>
    <property type="gene ID" value="KIW84_056689"/>
</dbReference>
<dbReference type="PANTHER" id="PTHR11439:SF467">
    <property type="entry name" value="INTEGRASE CATALYTIC DOMAIN-CONTAINING PROTEIN"/>
    <property type="match status" value="1"/>
</dbReference>
<accession>A0A9D4X168</accession>
<dbReference type="EMBL" id="JAMSHJ010000005">
    <property type="protein sequence ID" value="KAI5411708.1"/>
    <property type="molecule type" value="Genomic_DNA"/>
</dbReference>
<organism evidence="2 3">
    <name type="scientific">Pisum sativum</name>
    <name type="common">Garden pea</name>
    <name type="synonym">Lathyrus oleraceus</name>
    <dbReference type="NCBI Taxonomy" id="3888"/>
    <lineage>
        <taxon>Eukaryota</taxon>
        <taxon>Viridiplantae</taxon>
        <taxon>Streptophyta</taxon>
        <taxon>Embryophyta</taxon>
        <taxon>Tracheophyta</taxon>
        <taxon>Spermatophyta</taxon>
        <taxon>Magnoliopsida</taxon>
        <taxon>eudicotyledons</taxon>
        <taxon>Gunneridae</taxon>
        <taxon>Pentapetalae</taxon>
        <taxon>rosids</taxon>
        <taxon>fabids</taxon>
        <taxon>Fabales</taxon>
        <taxon>Fabaceae</taxon>
        <taxon>Papilionoideae</taxon>
        <taxon>50 kb inversion clade</taxon>
        <taxon>NPAAA clade</taxon>
        <taxon>Hologalegina</taxon>
        <taxon>IRL clade</taxon>
        <taxon>Fabeae</taxon>
        <taxon>Lathyrus</taxon>
    </lineage>
</organism>
<name>A0A9D4X168_PEA</name>
<evidence type="ECO:0000313" key="3">
    <source>
        <dbReference type="Proteomes" id="UP001058974"/>
    </source>
</evidence>
<proteinExistence type="predicted"/>
<evidence type="ECO:0000256" key="1">
    <source>
        <dbReference type="SAM" id="MobiDB-lite"/>
    </source>
</evidence>